<evidence type="ECO:0000256" key="1">
    <source>
        <dbReference type="ARBA" id="ARBA00022679"/>
    </source>
</evidence>
<gene>
    <name evidence="2" type="ORF">GCM10011320_32010</name>
</gene>
<dbReference type="EMBL" id="BMKW01000007">
    <property type="protein sequence ID" value="GGJ22357.1"/>
    <property type="molecule type" value="Genomic_DNA"/>
</dbReference>
<dbReference type="InterPro" id="IPR023606">
    <property type="entry name" value="CoA-Trfase_III_dom_1_sf"/>
</dbReference>
<sequence>MNEDVLAGLRVIELGQVLSGPFAGAIFADLGAEVIKVEKPDGGDDARQMGPAFRHGDALNFHEFNRGKRSVTLDLKSPEGVTALHGLLEDADIMLHNLRPGVAETLGIGPAEVTARHPRLIYCAMSAFGHVGPESLRPGYEPLLQAFGGLSSITGEPGGPPVRMGASVVDQGTGLWTVLGALAMLEKRHRTGRGGVVNTSLLETALLWAGQKISGYVNTGKVGERHASGHPNLVPYQAFEASDGPILVCCGNDRLFARFAGELGHPEWVADPLFVTNRARLVNQGRLLPMIAEVMGRRPRAEWLDRLQRIGVPCAPVNSIPEVLAEPQVEALGMVQPVPGEDFSLVAMPLSFDGDRPRMRGGAPRLGADNAVALKAGG</sequence>
<evidence type="ECO:0000313" key="3">
    <source>
        <dbReference type="Proteomes" id="UP000661507"/>
    </source>
</evidence>
<accession>A0A917NRS5</accession>
<evidence type="ECO:0000313" key="2">
    <source>
        <dbReference type="EMBL" id="GGJ22357.1"/>
    </source>
</evidence>
<reference evidence="2" key="1">
    <citation type="journal article" date="2014" name="Int. J. Syst. Evol. Microbiol.">
        <title>Complete genome sequence of Corynebacterium casei LMG S-19264T (=DSM 44701T), isolated from a smear-ripened cheese.</title>
        <authorList>
            <consortium name="US DOE Joint Genome Institute (JGI-PGF)"/>
            <person name="Walter F."/>
            <person name="Albersmeier A."/>
            <person name="Kalinowski J."/>
            <person name="Ruckert C."/>
        </authorList>
    </citation>
    <scope>NUCLEOTIDE SEQUENCE</scope>
    <source>
        <strain evidence="2">CGMCC 1.3617</strain>
    </source>
</reference>
<proteinExistence type="predicted"/>
<dbReference type="InterPro" id="IPR050483">
    <property type="entry name" value="CoA-transferase_III_domain"/>
</dbReference>
<name>A0A917NRS5_9PROT</name>
<dbReference type="PANTHER" id="PTHR48207">
    <property type="entry name" value="SUCCINATE--HYDROXYMETHYLGLUTARATE COA-TRANSFERASE"/>
    <property type="match status" value="1"/>
</dbReference>
<dbReference type="RefSeq" id="WP_188968294.1">
    <property type="nucleotide sequence ID" value="NZ_BMKW01000007.1"/>
</dbReference>
<dbReference type="GO" id="GO:0008410">
    <property type="term" value="F:CoA-transferase activity"/>
    <property type="evidence" value="ECO:0007669"/>
    <property type="project" value="TreeGrafter"/>
</dbReference>
<dbReference type="PANTHER" id="PTHR48207:SF3">
    <property type="entry name" value="SUCCINATE--HYDROXYMETHYLGLUTARATE COA-TRANSFERASE"/>
    <property type="match status" value="1"/>
</dbReference>
<comment type="caution">
    <text evidence="2">The sequence shown here is derived from an EMBL/GenBank/DDBJ whole genome shotgun (WGS) entry which is preliminary data.</text>
</comment>
<dbReference type="AlphaFoldDB" id="A0A917NRS5"/>
<keyword evidence="1 2" id="KW-0808">Transferase</keyword>
<keyword evidence="3" id="KW-1185">Reference proteome</keyword>
<dbReference type="Gene3D" id="3.40.50.10540">
    <property type="entry name" value="Crotonobetainyl-coa:carnitine coa-transferase, domain 1"/>
    <property type="match status" value="1"/>
</dbReference>
<organism evidence="2 3">
    <name type="scientific">Neoroseomonas lacus</name>
    <dbReference type="NCBI Taxonomy" id="287609"/>
    <lineage>
        <taxon>Bacteria</taxon>
        <taxon>Pseudomonadati</taxon>
        <taxon>Pseudomonadota</taxon>
        <taxon>Alphaproteobacteria</taxon>
        <taxon>Acetobacterales</taxon>
        <taxon>Acetobacteraceae</taxon>
        <taxon>Neoroseomonas</taxon>
    </lineage>
</organism>
<dbReference type="Pfam" id="PF02515">
    <property type="entry name" value="CoA_transf_3"/>
    <property type="match status" value="1"/>
</dbReference>
<dbReference type="Proteomes" id="UP000661507">
    <property type="component" value="Unassembled WGS sequence"/>
</dbReference>
<dbReference type="SUPFAM" id="SSF89796">
    <property type="entry name" value="CoA-transferase family III (CaiB/BaiF)"/>
    <property type="match status" value="1"/>
</dbReference>
<protein>
    <submittedName>
        <fullName evidence="2">CoA transferase</fullName>
    </submittedName>
</protein>
<reference evidence="2" key="2">
    <citation type="submission" date="2020-09" db="EMBL/GenBank/DDBJ databases">
        <authorList>
            <person name="Sun Q."/>
            <person name="Zhou Y."/>
        </authorList>
    </citation>
    <scope>NUCLEOTIDE SEQUENCE</scope>
    <source>
        <strain evidence="2">CGMCC 1.3617</strain>
    </source>
</reference>
<dbReference type="InterPro" id="IPR044855">
    <property type="entry name" value="CoA-Trfase_III_dom3_sf"/>
</dbReference>
<dbReference type="Gene3D" id="3.30.1540.10">
    <property type="entry name" value="formyl-coa transferase, domain 3"/>
    <property type="match status" value="1"/>
</dbReference>
<dbReference type="InterPro" id="IPR003673">
    <property type="entry name" value="CoA-Trfase_fam_III"/>
</dbReference>